<accession>A0AAJ0GA56</accession>
<dbReference type="PANTHER" id="PTHR47843">
    <property type="entry name" value="BTB DOMAIN-CONTAINING PROTEIN-RELATED"/>
    <property type="match status" value="1"/>
</dbReference>
<keyword evidence="2" id="KW-1185">Reference proteome</keyword>
<evidence type="ECO:0000313" key="2">
    <source>
        <dbReference type="Proteomes" id="UP001271007"/>
    </source>
</evidence>
<evidence type="ECO:0000313" key="1">
    <source>
        <dbReference type="EMBL" id="KAK3046939.1"/>
    </source>
</evidence>
<comment type="caution">
    <text evidence="1">The sequence shown here is derived from an EMBL/GenBank/DDBJ whole genome shotgun (WGS) entry which is preliminary data.</text>
</comment>
<protein>
    <submittedName>
        <fullName evidence="1">Uncharacterized protein</fullName>
    </submittedName>
</protein>
<dbReference type="CDD" id="cd18186">
    <property type="entry name" value="BTB_POZ_ZBTB_KLHL-like"/>
    <property type="match status" value="1"/>
</dbReference>
<name>A0AAJ0GA56_9PEZI</name>
<organism evidence="1 2">
    <name type="scientific">Extremus antarcticus</name>
    <dbReference type="NCBI Taxonomy" id="702011"/>
    <lineage>
        <taxon>Eukaryota</taxon>
        <taxon>Fungi</taxon>
        <taxon>Dikarya</taxon>
        <taxon>Ascomycota</taxon>
        <taxon>Pezizomycotina</taxon>
        <taxon>Dothideomycetes</taxon>
        <taxon>Dothideomycetidae</taxon>
        <taxon>Mycosphaerellales</taxon>
        <taxon>Extremaceae</taxon>
        <taxon>Extremus</taxon>
    </lineage>
</organism>
<gene>
    <name evidence="1" type="ORF">LTR09_011623</name>
</gene>
<dbReference type="Proteomes" id="UP001271007">
    <property type="component" value="Unassembled WGS sequence"/>
</dbReference>
<reference evidence="1" key="1">
    <citation type="submission" date="2023-04" db="EMBL/GenBank/DDBJ databases">
        <title>Black Yeasts Isolated from many extreme environments.</title>
        <authorList>
            <person name="Coleine C."/>
            <person name="Stajich J.E."/>
            <person name="Selbmann L."/>
        </authorList>
    </citation>
    <scope>NUCLEOTIDE SEQUENCE</scope>
    <source>
        <strain evidence="1">CCFEE 5312</strain>
    </source>
</reference>
<dbReference type="AlphaFoldDB" id="A0AAJ0GA56"/>
<sequence>MADPMKGGIEAYDMEHILLPLDIQSGFKEGLEGVIELREDDPEAIHLLLQWFYQADKDQYFDSPVSSTTECSLGQSPEHLVYLYELADKYLLDGLKIEVEAYFNASIFSTDTFHGTTMAVQHVYSMHEDVGKTLHAILLDNVVSCRKALCGGSSVLAACFRQLILTAPREFVADITIKLGNRK</sequence>
<dbReference type="Gene3D" id="3.30.710.10">
    <property type="entry name" value="Potassium Channel Kv1.1, Chain A"/>
    <property type="match status" value="1"/>
</dbReference>
<dbReference type="InterPro" id="IPR011333">
    <property type="entry name" value="SKP1/BTB/POZ_sf"/>
</dbReference>
<dbReference type="EMBL" id="JAWDJX010000074">
    <property type="protein sequence ID" value="KAK3046939.1"/>
    <property type="molecule type" value="Genomic_DNA"/>
</dbReference>
<proteinExistence type="predicted"/>